<sequence length="406" mass="47001">WEERLRSAGFEWVLNGSGVDHKPLINREADDQVVRHRTAISRHTFSRSFQCLERYGYLTNEYDVFDYGCGKGDDLRGLSELGIESSGWDPHFRPDGKINNADIVNLGYVINVIETREERIETIQKAYSLTKVLLVISAQLERERNPEHRAYKDGVLTSRNTFQKYYVHSELEEFIFQCTEEKPIAVGPGIFFVFRDKLAEQTFLSKRQRSRVSTRPRFLIPRPTETEKQADLYQQHKEILDELWRNWLMLGRTPYADEIDEISPKVIESFGSIKRALRFLVQLNGEEKILEASKSRTDDLLVYFALNLFHGRPRYSRQPLRLQRDVKLLLRNHTTALDQARQLLFSVSEPDVVLQSCKEAAEQGIGCLDEKPTLTLHSSLINDLPAELRVYIGCASQLYGDIENTD</sequence>
<dbReference type="NCBIfam" id="TIGR04096">
    <property type="entry name" value="dnd_rel_methyl"/>
    <property type="match status" value="1"/>
</dbReference>
<dbReference type="EMBL" id="UINC01085002">
    <property type="protein sequence ID" value="SVC32138.1"/>
    <property type="molecule type" value="Genomic_DNA"/>
</dbReference>
<gene>
    <name evidence="1" type="ORF">METZ01_LOCUS284992</name>
</gene>
<organism evidence="1">
    <name type="scientific">marine metagenome</name>
    <dbReference type="NCBI Taxonomy" id="408172"/>
    <lineage>
        <taxon>unclassified sequences</taxon>
        <taxon>metagenomes</taxon>
        <taxon>ecological metagenomes</taxon>
    </lineage>
</organism>
<feature type="non-terminal residue" evidence="1">
    <location>
        <position position="1"/>
    </location>
</feature>
<evidence type="ECO:0008006" key="2">
    <source>
        <dbReference type="Google" id="ProtNLM"/>
    </source>
</evidence>
<feature type="non-terminal residue" evidence="1">
    <location>
        <position position="406"/>
    </location>
</feature>
<name>A0A382L5A3_9ZZZZ</name>
<reference evidence="1" key="1">
    <citation type="submission" date="2018-05" db="EMBL/GenBank/DDBJ databases">
        <authorList>
            <person name="Lanie J.A."/>
            <person name="Ng W.-L."/>
            <person name="Kazmierczak K.M."/>
            <person name="Andrzejewski T.M."/>
            <person name="Davidsen T.M."/>
            <person name="Wayne K.J."/>
            <person name="Tettelin H."/>
            <person name="Glass J.I."/>
            <person name="Rusch D."/>
            <person name="Podicherti R."/>
            <person name="Tsui H.-C.T."/>
            <person name="Winkler M.E."/>
        </authorList>
    </citation>
    <scope>NUCLEOTIDE SEQUENCE</scope>
</reference>
<proteinExistence type="predicted"/>
<evidence type="ECO:0000313" key="1">
    <source>
        <dbReference type="EMBL" id="SVC32138.1"/>
    </source>
</evidence>
<accession>A0A382L5A3</accession>
<dbReference type="AlphaFoldDB" id="A0A382L5A3"/>
<dbReference type="InterPro" id="IPR024019">
    <property type="entry name" value="CHP04096"/>
</dbReference>
<protein>
    <recommendedName>
        <fullName evidence="2">DNA phosphorothioation-associated methyltransferase</fullName>
    </recommendedName>
</protein>